<gene>
    <name evidence="1" type="ORF">GSTENG00017962001</name>
</gene>
<accession>Q4SHW4</accession>
<dbReference type="AlphaFoldDB" id="Q4SHW4"/>
<dbReference type="EMBL" id="CAAE01014581">
    <property type="protein sequence ID" value="CAF99768.1"/>
    <property type="molecule type" value="Genomic_DNA"/>
</dbReference>
<reference evidence="1" key="1">
    <citation type="journal article" date="2004" name="Nature">
        <title>Genome duplication in the teleost fish Tetraodon nigroviridis reveals the early vertebrate proto-karyotype.</title>
        <authorList>
            <person name="Jaillon O."/>
            <person name="Aury J.-M."/>
            <person name="Brunet F."/>
            <person name="Petit J.-L."/>
            <person name="Stange-Thomann N."/>
            <person name="Mauceli E."/>
            <person name="Bouneau L."/>
            <person name="Fischer C."/>
            <person name="Ozouf-Costaz C."/>
            <person name="Bernot A."/>
            <person name="Nicaud S."/>
            <person name="Jaffe D."/>
            <person name="Fisher S."/>
            <person name="Lutfalla G."/>
            <person name="Dossat C."/>
            <person name="Segurens B."/>
            <person name="Dasilva C."/>
            <person name="Salanoubat M."/>
            <person name="Levy M."/>
            <person name="Boudet N."/>
            <person name="Castellano S."/>
            <person name="Anthouard V."/>
            <person name="Jubin C."/>
            <person name="Castelli V."/>
            <person name="Katinka M."/>
            <person name="Vacherie B."/>
            <person name="Biemont C."/>
            <person name="Skalli Z."/>
            <person name="Cattolico L."/>
            <person name="Poulain J."/>
            <person name="De Berardinis V."/>
            <person name="Cruaud C."/>
            <person name="Duprat S."/>
            <person name="Brottier P."/>
            <person name="Coutanceau J.-P."/>
            <person name="Gouzy J."/>
            <person name="Parra G."/>
            <person name="Lardier G."/>
            <person name="Chapple C."/>
            <person name="McKernan K.J."/>
            <person name="McEwan P."/>
            <person name="Bosak S."/>
            <person name="Kellis M."/>
            <person name="Volff J.-N."/>
            <person name="Guigo R."/>
            <person name="Zody M.C."/>
            <person name="Mesirov J."/>
            <person name="Lindblad-Toh K."/>
            <person name="Birren B."/>
            <person name="Nusbaum C."/>
            <person name="Kahn D."/>
            <person name="Robinson-Rechavi M."/>
            <person name="Laudet V."/>
            <person name="Schachter V."/>
            <person name="Quetier F."/>
            <person name="Saurin W."/>
            <person name="Scarpelli C."/>
            <person name="Wincker P."/>
            <person name="Lander E.S."/>
            <person name="Weissenbach J."/>
            <person name="Roest Crollius H."/>
        </authorList>
    </citation>
    <scope>NUCLEOTIDE SEQUENCE [LARGE SCALE GENOMIC DNA]</scope>
</reference>
<protein>
    <submittedName>
        <fullName evidence="1">(spotted green pufferfish) hypothetical protein</fullName>
    </submittedName>
</protein>
<name>Q4SHW4_TETNG</name>
<sequence length="56" mass="6029">MPSGVPRIIVISPTSESSLIKHDSACLEESMEALEDSVFASLNFSSEVFQAVELLS</sequence>
<evidence type="ECO:0000313" key="1">
    <source>
        <dbReference type="EMBL" id="CAF99768.1"/>
    </source>
</evidence>
<comment type="caution">
    <text evidence="1">The sequence shown here is derived from an EMBL/GenBank/DDBJ whole genome shotgun (WGS) entry which is preliminary data.</text>
</comment>
<organism evidence="1">
    <name type="scientific">Tetraodon nigroviridis</name>
    <name type="common">Spotted green pufferfish</name>
    <name type="synonym">Chelonodon nigroviridis</name>
    <dbReference type="NCBI Taxonomy" id="99883"/>
    <lineage>
        <taxon>Eukaryota</taxon>
        <taxon>Metazoa</taxon>
        <taxon>Chordata</taxon>
        <taxon>Craniata</taxon>
        <taxon>Vertebrata</taxon>
        <taxon>Euteleostomi</taxon>
        <taxon>Actinopterygii</taxon>
        <taxon>Neopterygii</taxon>
        <taxon>Teleostei</taxon>
        <taxon>Neoteleostei</taxon>
        <taxon>Acanthomorphata</taxon>
        <taxon>Eupercaria</taxon>
        <taxon>Tetraodontiformes</taxon>
        <taxon>Tetradontoidea</taxon>
        <taxon>Tetraodontidae</taxon>
        <taxon>Tetraodon</taxon>
    </lineage>
</organism>
<dbReference type="KEGG" id="tng:GSTEN00017962G001"/>
<proteinExistence type="predicted"/>
<reference evidence="1" key="2">
    <citation type="submission" date="2004-02" db="EMBL/GenBank/DDBJ databases">
        <authorList>
            <consortium name="Genoscope"/>
            <consortium name="Whitehead Institute Centre for Genome Research"/>
        </authorList>
    </citation>
    <scope>NUCLEOTIDE SEQUENCE</scope>
</reference>